<dbReference type="PANTHER" id="PTHR30146">
    <property type="entry name" value="LACI-RELATED TRANSCRIPTIONAL REPRESSOR"/>
    <property type="match status" value="1"/>
</dbReference>
<evidence type="ECO:0000313" key="6">
    <source>
        <dbReference type="Proteomes" id="UP000239047"/>
    </source>
</evidence>
<sequence>MMRLNKPTIKDVAKEAKVSIATVSRILNNSTGYSETTKQHVLETIDRLGYSPNAIARGLINKQSNTIGVLFPDVSGLISAELLQGIEEASHTRGFSVIVCKTDSDGKKTLDFLRLLQEKQVEGIIFTSQFLTKEFAAFIEKMAVPVITVSSYSEQDNIPSVKVDDEAAAYDAVRYLIDCNHTEIGMLSGPPTDPLAGAPRIAGYKRAILQANIPYDETKVAWDKGFYFEHGQLAFEKLYALHPDLTAIFAASDELAVSAISSAYKYGLRIPEDLSIIGYDDTRLAKMASPPLTAVSQGFESMGMKAAELLFQAIETGTQGNGEKIKHRIIERNSVKKH</sequence>
<dbReference type="PROSITE" id="PS00356">
    <property type="entry name" value="HTH_LACI_1"/>
    <property type="match status" value="1"/>
</dbReference>
<dbReference type="AlphaFoldDB" id="A0A2S5G8S9"/>
<keyword evidence="1" id="KW-0805">Transcription regulation</keyword>
<organism evidence="5 6">
    <name type="scientific">Jeotgalibacillus proteolyticus</name>
    <dbReference type="NCBI Taxonomy" id="2082395"/>
    <lineage>
        <taxon>Bacteria</taxon>
        <taxon>Bacillati</taxon>
        <taxon>Bacillota</taxon>
        <taxon>Bacilli</taxon>
        <taxon>Bacillales</taxon>
        <taxon>Caryophanaceae</taxon>
        <taxon>Jeotgalibacillus</taxon>
    </lineage>
</organism>
<feature type="domain" description="HTH lacI-type" evidence="4">
    <location>
        <begin position="7"/>
        <end position="61"/>
    </location>
</feature>
<name>A0A2S5G8S9_9BACL</name>
<evidence type="ECO:0000259" key="4">
    <source>
        <dbReference type="PROSITE" id="PS50932"/>
    </source>
</evidence>
<evidence type="ECO:0000256" key="2">
    <source>
        <dbReference type="ARBA" id="ARBA00023125"/>
    </source>
</evidence>
<dbReference type="PANTHER" id="PTHR30146:SF149">
    <property type="entry name" value="HTH-TYPE TRANSCRIPTIONAL REGULATOR EBGR"/>
    <property type="match status" value="1"/>
</dbReference>
<evidence type="ECO:0000256" key="1">
    <source>
        <dbReference type="ARBA" id="ARBA00023015"/>
    </source>
</evidence>
<dbReference type="Pfam" id="PF00356">
    <property type="entry name" value="LacI"/>
    <property type="match status" value="1"/>
</dbReference>
<evidence type="ECO:0000256" key="3">
    <source>
        <dbReference type="ARBA" id="ARBA00023163"/>
    </source>
</evidence>
<gene>
    <name evidence="5" type="ORF">C4B60_16130</name>
</gene>
<dbReference type="GO" id="GO:0003700">
    <property type="term" value="F:DNA-binding transcription factor activity"/>
    <property type="evidence" value="ECO:0007669"/>
    <property type="project" value="TreeGrafter"/>
</dbReference>
<dbReference type="SUPFAM" id="SSF53822">
    <property type="entry name" value="Periplasmic binding protein-like I"/>
    <property type="match status" value="1"/>
</dbReference>
<dbReference type="CDD" id="cd01392">
    <property type="entry name" value="HTH_LacI"/>
    <property type="match status" value="1"/>
</dbReference>
<dbReference type="Gene3D" id="3.40.50.2300">
    <property type="match status" value="2"/>
</dbReference>
<dbReference type="CDD" id="cd19975">
    <property type="entry name" value="PBP1_CcpA-like"/>
    <property type="match status" value="1"/>
</dbReference>
<dbReference type="SUPFAM" id="SSF47413">
    <property type="entry name" value="lambda repressor-like DNA-binding domains"/>
    <property type="match status" value="1"/>
</dbReference>
<accession>A0A2S5G8S9</accession>
<dbReference type="SMART" id="SM00354">
    <property type="entry name" value="HTH_LACI"/>
    <property type="match status" value="1"/>
</dbReference>
<evidence type="ECO:0000313" key="5">
    <source>
        <dbReference type="EMBL" id="PPA69324.1"/>
    </source>
</evidence>
<proteinExistence type="predicted"/>
<dbReference type="EMBL" id="PREZ01000006">
    <property type="protein sequence ID" value="PPA69324.1"/>
    <property type="molecule type" value="Genomic_DNA"/>
</dbReference>
<dbReference type="InterPro" id="IPR000843">
    <property type="entry name" value="HTH_LacI"/>
</dbReference>
<dbReference type="Gene3D" id="1.10.260.40">
    <property type="entry name" value="lambda repressor-like DNA-binding domains"/>
    <property type="match status" value="1"/>
</dbReference>
<dbReference type="InterPro" id="IPR010982">
    <property type="entry name" value="Lambda_DNA-bd_dom_sf"/>
</dbReference>
<keyword evidence="3" id="KW-0804">Transcription</keyword>
<keyword evidence="6" id="KW-1185">Reference proteome</keyword>
<keyword evidence="2" id="KW-0238">DNA-binding</keyword>
<dbReference type="Proteomes" id="UP000239047">
    <property type="component" value="Unassembled WGS sequence"/>
</dbReference>
<dbReference type="OrthoDB" id="9796186at2"/>
<protein>
    <submittedName>
        <fullName evidence="5">LacI family transcriptional regulator</fullName>
    </submittedName>
</protein>
<dbReference type="InterPro" id="IPR046335">
    <property type="entry name" value="LacI/GalR-like_sensor"/>
</dbReference>
<comment type="caution">
    <text evidence="5">The sequence shown here is derived from an EMBL/GenBank/DDBJ whole genome shotgun (WGS) entry which is preliminary data.</text>
</comment>
<dbReference type="Pfam" id="PF13377">
    <property type="entry name" value="Peripla_BP_3"/>
    <property type="match status" value="1"/>
</dbReference>
<dbReference type="PRINTS" id="PR00036">
    <property type="entry name" value="HTHLACI"/>
</dbReference>
<dbReference type="GO" id="GO:0000976">
    <property type="term" value="F:transcription cis-regulatory region binding"/>
    <property type="evidence" value="ECO:0007669"/>
    <property type="project" value="TreeGrafter"/>
</dbReference>
<dbReference type="InterPro" id="IPR028082">
    <property type="entry name" value="Peripla_BP_I"/>
</dbReference>
<dbReference type="PROSITE" id="PS50932">
    <property type="entry name" value="HTH_LACI_2"/>
    <property type="match status" value="1"/>
</dbReference>
<reference evidence="5 6" key="1">
    <citation type="submission" date="2018-02" db="EMBL/GenBank/DDBJ databases">
        <title>Jeotgalibacillus proteolyticum sp. nov. a protease producing bacterium isolated from ocean sediments of Laizhou Bay.</title>
        <authorList>
            <person name="Li Y."/>
        </authorList>
    </citation>
    <scope>NUCLEOTIDE SEQUENCE [LARGE SCALE GENOMIC DNA]</scope>
    <source>
        <strain evidence="5 6">22-7</strain>
    </source>
</reference>